<dbReference type="FunFam" id="1.10.510.10:FF:000574">
    <property type="entry name" value="Cell division related protein kinase 2"/>
    <property type="match status" value="1"/>
</dbReference>
<dbReference type="PROSITE" id="PS50011">
    <property type="entry name" value="PROTEIN_KINASE_DOM"/>
    <property type="match status" value="1"/>
</dbReference>
<dbReference type="SUPFAM" id="SSF56112">
    <property type="entry name" value="Protein kinase-like (PK-like)"/>
    <property type="match status" value="1"/>
</dbReference>
<dbReference type="CDD" id="cd07829">
    <property type="entry name" value="STKc_CDK_like"/>
    <property type="match status" value="1"/>
</dbReference>
<dbReference type="GeneID" id="5719786"/>
<dbReference type="GO" id="GO:0000307">
    <property type="term" value="C:cyclin-dependent protein kinase holoenzyme complex"/>
    <property type="evidence" value="ECO:0000318"/>
    <property type="project" value="GO_Central"/>
</dbReference>
<dbReference type="Gene3D" id="1.10.510.10">
    <property type="entry name" value="Transferase(Phosphotransferase) domain 1"/>
    <property type="match status" value="1"/>
</dbReference>
<organism evidence="14 15">
    <name type="scientific">Chlamydomonas reinhardtii</name>
    <name type="common">Chlamydomonas smithii</name>
    <dbReference type="NCBI Taxonomy" id="3055"/>
    <lineage>
        <taxon>Eukaryota</taxon>
        <taxon>Viridiplantae</taxon>
        <taxon>Chlorophyta</taxon>
        <taxon>core chlorophytes</taxon>
        <taxon>Chlorophyceae</taxon>
        <taxon>CS clade</taxon>
        <taxon>Chlamydomonadales</taxon>
        <taxon>Chlamydomonadaceae</taxon>
        <taxon>Chlamydomonas</taxon>
    </lineage>
</organism>
<keyword evidence="7" id="KW-0418">Kinase</keyword>
<evidence type="ECO:0000313" key="15">
    <source>
        <dbReference type="Proteomes" id="UP000006906"/>
    </source>
</evidence>
<dbReference type="PROSITE" id="PS00107">
    <property type="entry name" value="PROTEIN_KINASE_ATP"/>
    <property type="match status" value="1"/>
</dbReference>
<evidence type="ECO:0000256" key="12">
    <source>
        <dbReference type="RuleBase" id="RU000304"/>
    </source>
</evidence>
<evidence type="ECO:0000256" key="1">
    <source>
        <dbReference type="ARBA" id="ARBA00006485"/>
    </source>
</evidence>
<dbReference type="InterPro" id="IPR008271">
    <property type="entry name" value="Ser/Thr_kinase_AS"/>
</dbReference>
<dbReference type="EC" id="2.7.11.22" evidence="2"/>
<evidence type="ECO:0000256" key="11">
    <source>
        <dbReference type="PROSITE-ProRule" id="PRU10141"/>
    </source>
</evidence>
<protein>
    <recommendedName>
        <fullName evidence="2">cyclin-dependent kinase</fullName>
        <ecNumber evidence="2">2.7.11.22</ecNumber>
    </recommendedName>
</protein>
<evidence type="ECO:0000256" key="5">
    <source>
        <dbReference type="ARBA" id="ARBA00022679"/>
    </source>
</evidence>
<dbReference type="PROSITE" id="PS00108">
    <property type="entry name" value="PROTEIN_KINASE_ST"/>
    <property type="match status" value="1"/>
</dbReference>
<comment type="catalytic activity">
    <reaction evidence="10">
        <text>L-seryl-[protein] + ATP = O-phospho-L-seryl-[protein] + ADP + H(+)</text>
        <dbReference type="Rhea" id="RHEA:17989"/>
        <dbReference type="Rhea" id="RHEA-COMP:9863"/>
        <dbReference type="Rhea" id="RHEA-COMP:11604"/>
        <dbReference type="ChEBI" id="CHEBI:15378"/>
        <dbReference type="ChEBI" id="CHEBI:29999"/>
        <dbReference type="ChEBI" id="CHEBI:30616"/>
        <dbReference type="ChEBI" id="CHEBI:83421"/>
        <dbReference type="ChEBI" id="CHEBI:456216"/>
        <dbReference type="EC" id="2.7.11.22"/>
    </reaction>
</comment>
<dbReference type="OMA" id="EMRPDDS"/>
<evidence type="ECO:0000256" key="9">
    <source>
        <dbReference type="ARBA" id="ARBA00047811"/>
    </source>
</evidence>
<evidence type="ECO:0000256" key="7">
    <source>
        <dbReference type="ARBA" id="ARBA00022777"/>
    </source>
</evidence>
<keyword evidence="3 12" id="KW-0723">Serine/threonine-protein kinase</keyword>
<evidence type="ECO:0000256" key="8">
    <source>
        <dbReference type="ARBA" id="ARBA00022840"/>
    </source>
</evidence>
<dbReference type="InterPro" id="IPR050108">
    <property type="entry name" value="CDK"/>
</dbReference>
<dbReference type="Gene3D" id="3.30.200.20">
    <property type="entry name" value="Phosphorylase Kinase, domain 1"/>
    <property type="match status" value="2"/>
</dbReference>
<dbReference type="RefSeq" id="XP_042922363.1">
    <property type="nucleotide sequence ID" value="XM_043065362.1"/>
</dbReference>
<keyword evidence="5" id="KW-0808">Transferase</keyword>
<dbReference type="GO" id="GO:0007165">
    <property type="term" value="P:signal transduction"/>
    <property type="evidence" value="ECO:0000318"/>
    <property type="project" value="GO_Central"/>
</dbReference>
<dbReference type="AlphaFoldDB" id="A0A2K3DID6"/>
<dbReference type="GO" id="GO:0005737">
    <property type="term" value="C:cytoplasm"/>
    <property type="evidence" value="ECO:0000318"/>
    <property type="project" value="GO_Central"/>
</dbReference>
<evidence type="ECO:0000259" key="13">
    <source>
        <dbReference type="PROSITE" id="PS50011"/>
    </source>
</evidence>
<dbReference type="SMART" id="SM00220">
    <property type="entry name" value="S_TKc"/>
    <property type="match status" value="1"/>
</dbReference>
<dbReference type="OrthoDB" id="527005at2759"/>
<dbReference type="GO" id="GO:0030332">
    <property type="term" value="F:cyclin binding"/>
    <property type="evidence" value="ECO:0000318"/>
    <property type="project" value="GO_Central"/>
</dbReference>
<dbReference type="KEGG" id="cre:CHLRE_08g385650v5"/>
<dbReference type="InterPro" id="IPR017441">
    <property type="entry name" value="Protein_kinase_ATP_BS"/>
</dbReference>
<dbReference type="GO" id="GO:0010468">
    <property type="term" value="P:regulation of gene expression"/>
    <property type="evidence" value="ECO:0000318"/>
    <property type="project" value="GO_Central"/>
</dbReference>
<keyword evidence="15" id="KW-1185">Reference proteome</keyword>
<dbReference type="PANTHER" id="PTHR24056:SF548">
    <property type="entry name" value="CYCLIN-DEPENDENT KINASE A-1"/>
    <property type="match status" value="1"/>
</dbReference>
<comment type="catalytic activity">
    <reaction evidence="9">
        <text>L-threonyl-[protein] + ATP = O-phospho-L-threonyl-[protein] + ADP + H(+)</text>
        <dbReference type="Rhea" id="RHEA:46608"/>
        <dbReference type="Rhea" id="RHEA-COMP:11060"/>
        <dbReference type="Rhea" id="RHEA-COMP:11605"/>
        <dbReference type="ChEBI" id="CHEBI:15378"/>
        <dbReference type="ChEBI" id="CHEBI:30013"/>
        <dbReference type="ChEBI" id="CHEBI:30616"/>
        <dbReference type="ChEBI" id="CHEBI:61977"/>
        <dbReference type="ChEBI" id="CHEBI:456216"/>
        <dbReference type="EC" id="2.7.11.22"/>
    </reaction>
</comment>
<dbReference type="GO" id="GO:0010389">
    <property type="term" value="P:regulation of G2/M transition of mitotic cell cycle"/>
    <property type="evidence" value="ECO:0000318"/>
    <property type="project" value="GO_Central"/>
</dbReference>
<accession>A0A2K3DID6</accession>
<dbReference type="GO" id="GO:0004693">
    <property type="term" value="F:cyclin-dependent protein serine/threonine kinase activity"/>
    <property type="evidence" value="ECO:0000318"/>
    <property type="project" value="GO_Central"/>
</dbReference>
<evidence type="ECO:0000313" key="14">
    <source>
        <dbReference type="EMBL" id="PNW80291.1"/>
    </source>
</evidence>
<sequence>MATAARYPAAAPRSSATEGLPRLLNNKYRLERRVGEGTYGVVYRATELASGHTVAVKEMRPDDSEEGVPSSALREIALLLELRHDNVVRLREVTRDLSRPDPAAAAAAAAAGGRYPGGGGGGGGAGGGDSAQLFLVFDFVDMDVHRLMQLYPALGANAQLVKYLTYQLLCGLDYCHRRRVLHRDLKPQNLLVDVRGGANSLKIADFGLSRAFGVPVRLLSPEVVTLWYRPPELLLGGRLYGSPVDLWSAACCVLEVSNRWPLFPGATEIDTLMKIFEKLGSPDEASWPGLADLPHWRPQMPKCPGRSWEEIAPRLEPAGRDLMRRMLTYDPAQRITAAAALRHPYFADIGPLLEHPPQL</sequence>
<evidence type="ECO:0000256" key="10">
    <source>
        <dbReference type="ARBA" id="ARBA00048367"/>
    </source>
</evidence>
<dbReference type="Pfam" id="PF00069">
    <property type="entry name" value="Pkinase"/>
    <property type="match status" value="1"/>
</dbReference>
<dbReference type="Proteomes" id="UP000006906">
    <property type="component" value="Chromosome 8"/>
</dbReference>
<keyword evidence="6 11" id="KW-0547">Nucleotide-binding</keyword>
<dbReference type="InterPro" id="IPR000719">
    <property type="entry name" value="Prot_kinase_dom"/>
</dbReference>
<feature type="domain" description="Protein kinase" evidence="13">
    <location>
        <begin position="28"/>
        <end position="346"/>
    </location>
</feature>
<dbReference type="ExpressionAtlas" id="A0A2K3DID6">
    <property type="expression patterns" value="differential"/>
</dbReference>
<dbReference type="STRING" id="3055.A0A2K3DID6"/>
<dbReference type="InParanoid" id="A0A2K3DID6"/>
<name>A0A2K3DID6_CHLRE</name>
<evidence type="ECO:0000256" key="3">
    <source>
        <dbReference type="ARBA" id="ARBA00022527"/>
    </source>
</evidence>
<dbReference type="GO" id="GO:0005524">
    <property type="term" value="F:ATP binding"/>
    <property type="evidence" value="ECO:0007669"/>
    <property type="project" value="UniProtKB-UniRule"/>
</dbReference>
<dbReference type="Gramene" id="PNW80291">
    <property type="protein sequence ID" value="PNW80291"/>
    <property type="gene ID" value="CHLRE_08g385650v5"/>
</dbReference>
<dbReference type="PANTHER" id="PTHR24056">
    <property type="entry name" value="CELL DIVISION PROTEIN KINASE"/>
    <property type="match status" value="1"/>
</dbReference>
<keyword evidence="8 11" id="KW-0067">ATP-binding</keyword>
<evidence type="ECO:0000256" key="2">
    <source>
        <dbReference type="ARBA" id="ARBA00012425"/>
    </source>
</evidence>
<reference evidence="14 15" key="1">
    <citation type="journal article" date="2007" name="Science">
        <title>The Chlamydomonas genome reveals the evolution of key animal and plant functions.</title>
        <authorList>
            <person name="Merchant S.S."/>
            <person name="Prochnik S.E."/>
            <person name="Vallon O."/>
            <person name="Harris E.H."/>
            <person name="Karpowicz S.J."/>
            <person name="Witman G.B."/>
            <person name="Terry A."/>
            <person name="Salamov A."/>
            <person name="Fritz-Laylin L.K."/>
            <person name="Marechal-Drouard L."/>
            <person name="Marshall W.F."/>
            <person name="Qu L.H."/>
            <person name="Nelson D.R."/>
            <person name="Sanderfoot A.A."/>
            <person name="Spalding M.H."/>
            <person name="Kapitonov V.V."/>
            <person name="Ren Q."/>
            <person name="Ferris P."/>
            <person name="Lindquist E."/>
            <person name="Shapiro H."/>
            <person name="Lucas S.M."/>
            <person name="Grimwood J."/>
            <person name="Schmutz J."/>
            <person name="Cardol P."/>
            <person name="Cerutti H."/>
            <person name="Chanfreau G."/>
            <person name="Chen C.L."/>
            <person name="Cognat V."/>
            <person name="Croft M.T."/>
            <person name="Dent R."/>
            <person name="Dutcher S."/>
            <person name="Fernandez E."/>
            <person name="Fukuzawa H."/>
            <person name="Gonzalez-Ballester D."/>
            <person name="Gonzalez-Halphen D."/>
            <person name="Hallmann A."/>
            <person name="Hanikenne M."/>
            <person name="Hippler M."/>
            <person name="Inwood W."/>
            <person name="Jabbari K."/>
            <person name="Kalanon M."/>
            <person name="Kuras R."/>
            <person name="Lefebvre P.A."/>
            <person name="Lemaire S.D."/>
            <person name="Lobanov A.V."/>
            <person name="Lohr M."/>
            <person name="Manuell A."/>
            <person name="Meier I."/>
            <person name="Mets L."/>
            <person name="Mittag M."/>
            <person name="Mittelmeier T."/>
            <person name="Moroney J.V."/>
            <person name="Moseley J."/>
            <person name="Napoli C."/>
            <person name="Nedelcu A.M."/>
            <person name="Niyogi K."/>
            <person name="Novoselov S.V."/>
            <person name="Paulsen I.T."/>
            <person name="Pazour G."/>
            <person name="Purton S."/>
            <person name="Ral J.P."/>
            <person name="Riano-Pachon D.M."/>
            <person name="Riekhof W."/>
            <person name="Rymarquis L."/>
            <person name="Schroda M."/>
            <person name="Stern D."/>
            <person name="Umen J."/>
            <person name="Willows R."/>
            <person name="Wilson N."/>
            <person name="Zimmer S.L."/>
            <person name="Allmer J."/>
            <person name="Balk J."/>
            <person name="Bisova K."/>
            <person name="Chen C.J."/>
            <person name="Elias M."/>
            <person name="Gendler K."/>
            <person name="Hauser C."/>
            <person name="Lamb M.R."/>
            <person name="Ledford H."/>
            <person name="Long J.C."/>
            <person name="Minagawa J."/>
            <person name="Page M.D."/>
            <person name="Pan J."/>
            <person name="Pootakham W."/>
            <person name="Roje S."/>
            <person name="Rose A."/>
            <person name="Stahlberg E."/>
            <person name="Terauchi A.M."/>
            <person name="Yang P."/>
            <person name="Ball S."/>
            <person name="Bowler C."/>
            <person name="Dieckmann C.L."/>
            <person name="Gladyshev V.N."/>
            <person name="Green P."/>
            <person name="Jorgensen R."/>
            <person name="Mayfield S."/>
            <person name="Mueller-Roeber B."/>
            <person name="Rajamani S."/>
            <person name="Sayre R.T."/>
            <person name="Brokstein P."/>
            <person name="Dubchak I."/>
            <person name="Goodstein D."/>
            <person name="Hornick L."/>
            <person name="Huang Y.W."/>
            <person name="Jhaveri J."/>
            <person name="Luo Y."/>
            <person name="Martinez D."/>
            <person name="Ngau W.C."/>
            <person name="Otillar B."/>
            <person name="Poliakov A."/>
            <person name="Porter A."/>
            <person name="Szajkowski L."/>
            <person name="Werner G."/>
            <person name="Zhou K."/>
            <person name="Grigoriev I.V."/>
            <person name="Rokhsar D.S."/>
            <person name="Grossman A.R."/>
        </authorList>
    </citation>
    <scope>NUCLEOTIDE SEQUENCE [LARGE SCALE GENOMIC DNA]</scope>
    <source>
        <strain evidence="15">CC-503</strain>
    </source>
</reference>
<evidence type="ECO:0000256" key="6">
    <source>
        <dbReference type="ARBA" id="ARBA00022741"/>
    </source>
</evidence>
<comment type="similarity">
    <text evidence="1">Belongs to the protein kinase superfamily. CMGC Ser/Thr protein kinase family. CDC2/CDKX subfamily.</text>
</comment>
<dbReference type="GO" id="GO:0000082">
    <property type="term" value="P:G1/S transition of mitotic cell cycle"/>
    <property type="evidence" value="ECO:0000318"/>
    <property type="project" value="GO_Central"/>
</dbReference>
<dbReference type="GO" id="GO:0051445">
    <property type="term" value="P:regulation of meiotic cell cycle"/>
    <property type="evidence" value="ECO:0000318"/>
    <property type="project" value="GO_Central"/>
</dbReference>
<dbReference type="FunFam" id="3.30.200.20:FF:000124">
    <property type="entry name" value="Cyclin-dependent kinase 4"/>
    <property type="match status" value="1"/>
</dbReference>
<proteinExistence type="inferred from homology"/>
<keyword evidence="4" id="KW-0597">Phosphoprotein</keyword>
<dbReference type="InterPro" id="IPR011009">
    <property type="entry name" value="Kinase-like_dom_sf"/>
</dbReference>
<gene>
    <name evidence="14" type="ORF">CHLRE_08g385650v5</name>
</gene>
<dbReference type="GO" id="GO:0005634">
    <property type="term" value="C:nucleus"/>
    <property type="evidence" value="ECO:0000318"/>
    <property type="project" value="GO_Central"/>
</dbReference>
<feature type="binding site" evidence="11">
    <location>
        <position position="57"/>
    </location>
    <ligand>
        <name>ATP</name>
        <dbReference type="ChEBI" id="CHEBI:30616"/>
    </ligand>
</feature>
<evidence type="ECO:0000256" key="4">
    <source>
        <dbReference type="ARBA" id="ARBA00022553"/>
    </source>
</evidence>
<dbReference type="EMBL" id="CM008969">
    <property type="protein sequence ID" value="PNW80291.1"/>
    <property type="molecule type" value="Genomic_DNA"/>
</dbReference>